<dbReference type="InterPro" id="IPR052697">
    <property type="entry name" value="FNIP_repeat"/>
</dbReference>
<dbReference type="InParanoid" id="F0ZSL4"/>
<reference evidence="2" key="1">
    <citation type="journal article" date="2011" name="Genome Biol.">
        <title>Comparative genomics of the social amoebae Dictyostelium discoideum and Dictyostelium purpureum.</title>
        <authorList>
            <consortium name="US DOE Joint Genome Institute (JGI-PGF)"/>
            <person name="Sucgang R."/>
            <person name="Kuo A."/>
            <person name="Tian X."/>
            <person name="Salerno W."/>
            <person name="Parikh A."/>
            <person name="Feasley C.L."/>
            <person name="Dalin E."/>
            <person name="Tu H."/>
            <person name="Huang E."/>
            <person name="Barry K."/>
            <person name="Lindquist E."/>
            <person name="Shapiro H."/>
            <person name="Bruce D."/>
            <person name="Schmutz J."/>
            <person name="Salamov A."/>
            <person name="Fey P."/>
            <person name="Gaudet P."/>
            <person name="Anjard C."/>
            <person name="Babu M.M."/>
            <person name="Basu S."/>
            <person name="Bushmanova Y."/>
            <person name="van der Wel H."/>
            <person name="Katoh-Kurasawa M."/>
            <person name="Dinh C."/>
            <person name="Coutinho P.M."/>
            <person name="Saito T."/>
            <person name="Elias M."/>
            <person name="Schaap P."/>
            <person name="Kay R.R."/>
            <person name="Henrissat B."/>
            <person name="Eichinger L."/>
            <person name="Rivero F."/>
            <person name="Putnam N.H."/>
            <person name="West C.M."/>
            <person name="Loomis W.F."/>
            <person name="Chisholm R.L."/>
            <person name="Shaulsky G."/>
            <person name="Strassmann J.E."/>
            <person name="Queller D.C."/>
            <person name="Kuspa A."/>
            <person name="Grigoriev I.V."/>
        </authorList>
    </citation>
    <scope>NUCLEOTIDE SEQUENCE [LARGE SCALE GENOMIC DNA]</scope>
    <source>
        <strain evidence="2">QSDP1</strain>
    </source>
</reference>
<dbReference type="OrthoDB" id="7600006at2759"/>
<evidence type="ECO:0000313" key="2">
    <source>
        <dbReference type="Proteomes" id="UP000001064"/>
    </source>
</evidence>
<organism evidence="1 2">
    <name type="scientific">Dictyostelium purpureum</name>
    <name type="common">Slime mold</name>
    <dbReference type="NCBI Taxonomy" id="5786"/>
    <lineage>
        <taxon>Eukaryota</taxon>
        <taxon>Amoebozoa</taxon>
        <taxon>Evosea</taxon>
        <taxon>Eumycetozoa</taxon>
        <taxon>Dictyostelia</taxon>
        <taxon>Dictyosteliales</taxon>
        <taxon>Dictyosteliaceae</taxon>
        <taxon>Dictyostelium</taxon>
    </lineage>
</organism>
<proteinExistence type="predicted"/>
<dbReference type="PANTHER" id="PTHR32031:SF47">
    <property type="entry name" value="B BOX-TYPE DOMAIN-CONTAINING PROTEIN-RELATED"/>
    <property type="match status" value="1"/>
</dbReference>
<dbReference type="eggNOG" id="ENOG502SFVM">
    <property type="taxonomic scope" value="Eukaryota"/>
</dbReference>
<dbReference type="AlphaFoldDB" id="F0ZSL4"/>
<feature type="non-terminal residue" evidence="1">
    <location>
        <position position="1"/>
    </location>
</feature>
<keyword evidence="2" id="KW-1185">Reference proteome</keyword>
<protein>
    <submittedName>
        <fullName evidence="1">Uncharacterized protein</fullName>
    </submittedName>
</protein>
<dbReference type="KEGG" id="dpp:DICPUDRAFT_20587"/>
<dbReference type="OMA" id="FENGYSH"/>
<sequence length="176" mass="19601">IPEDLQVLVFLDGFNETIKEDFIGPRVTTLHFFDILKPLEPKKSIPSTVKNIYFENGFNQPLSSDVVPDSVKEIHFFDIKSTLTQESFSKSSKLNTVYLENGFGQVLEDGILPPTSTIRINNISQPLSKGSIPDGTEYVVFENGYSHEIVEGVVPSTTVQLVFKDIKKPLVQGSIP</sequence>
<evidence type="ECO:0000313" key="1">
    <source>
        <dbReference type="EMBL" id="EGC33053.1"/>
    </source>
</evidence>
<dbReference type="Pfam" id="PF05725">
    <property type="entry name" value="FNIP"/>
    <property type="match status" value="1"/>
</dbReference>
<dbReference type="InterPro" id="IPR008615">
    <property type="entry name" value="FNIP"/>
</dbReference>
<dbReference type="RefSeq" id="XP_003290403.1">
    <property type="nucleotide sequence ID" value="XM_003290355.1"/>
</dbReference>
<dbReference type="GeneID" id="10504759"/>
<dbReference type="PANTHER" id="PTHR32031">
    <property type="entry name" value="FNIP REPEAT-CONTAINING PROTEIN-RELATED-RELATED"/>
    <property type="match status" value="1"/>
</dbReference>
<dbReference type="VEuPathDB" id="AmoebaDB:DICPUDRAFT_20587"/>
<feature type="non-terminal residue" evidence="1">
    <location>
        <position position="176"/>
    </location>
</feature>
<name>F0ZSL4_DICPU</name>
<gene>
    <name evidence="1" type="ORF">DICPUDRAFT_20587</name>
</gene>
<accession>F0ZSL4</accession>
<dbReference type="EMBL" id="GL871160">
    <property type="protein sequence ID" value="EGC33053.1"/>
    <property type="molecule type" value="Genomic_DNA"/>
</dbReference>
<dbReference type="Proteomes" id="UP000001064">
    <property type="component" value="Unassembled WGS sequence"/>
</dbReference>